<dbReference type="PANTHER" id="PTHR23200">
    <property type="entry name" value="METALLO-BETA-LACTAMASE DOMAIN-CONTAINING PROTEIN 1"/>
    <property type="match status" value="1"/>
</dbReference>
<accession>A0A6A5FZ30</accession>
<dbReference type="PANTHER" id="PTHR23200:SF39">
    <property type="entry name" value="PROTEIN CBG14679"/>
    <property type="match status" value="1"/>
</dbReference>
<dbReference type="InterPro" id="IPR039344">
    <property type="entry name" value="MBLAC1"/>
</dbReference>
<evidence type="ECO:0000313" key="3">
    <source>
        <dbReference type="Proteomes" id="UP000483820"/>
    </source>
</evidence>
<proteinExistence type="predicted"/>
<organism evidence="2 3">
    <name type="scientific">Caenorhabditis remanei</name>
    <name type="common">Caenorhabditis vulgaris</name>
    <dbReference type="NCBI Taxonomy" id="31234"/>
    <lineage>
        <taxon>Eukaryota</taxon>
        <taxon>Metazoa</taxon>
        <taxon>Ecdysozoa</taxon>
        <taxon>Nematoda</taxon>
        <taxon>Chromadorea</taxon>
        <taxon>Rhabditida</taxon>
        <taxon>Rhabditina</taxon>
        <taxon>Rhabditomorpha</taxon>
        <taxon>Rhabditoidea</taxon>
        <taxon>Rhabditidae</taxon>
        <taxon>Peloderinae</taxon>
        <taxon>Caenorhabditis</taxon>
    </lineage>
</organism>
<dbReference type="AlphaFoldDB" id="A0A6A5FZ30"/>
<dbReference type="RefSeq" id="XP_053579440.1">
    <property type="nucleotide sequence ID" value="XM_053735874.1"/>
</dbReference>
<feature type="compositionally biased region" description="Low complexity" evidence="1">
    <location>
        <begin position="115"/>
        <end position="137"/>
    </location>
</feature>
<protein>
    <recommendedName>
        <fullName evidence="4">Metallo-beta-lactamase domain-containing protein</fullName>
    </recommendedName>
</protein>
<dbReference type="GeneID" id="9822303"/>
<dbReference type="EMBL" id="WUAV01000006">
    <property type="protein sequence ID" value="KAF1747950.1"/>
    <property type="molecule type" value="Genomic_DNA"/>
</dbReference>
<evidence type="ECO:0000313" key="2">
    <source>
        <dbReference type="EMBL" id="KAF1747950.1"/>
    </source>
</evidence>
<name>A0A6A5FZ30_CAERE</name>
<dbReference type="InterPro" id="IPR036866">
    <property type="entry name" value="RibonucZ/Hydroxyglut_hydro"/>
</dbReference>
<dbReference type="CTD" id="9822303"/>
<dbReference type="Gene3D" id="3.60.15.10">
    <property type="entry name" value="Ribonuclease Z/Hydroxyacylglutathione hydrolase-like"/>
    <property type="match status" value="1"/>
</dbReference>
<reference evidence="2 3" key="1">
    <citation type="submission" date="2019-12" db="EMBL/GenBank/DDBJ databases">
        <title>Chromosome-level assembly of the Caenorhabditis remanei genome.</title>
        <authorList>
            <person name="Teterina A.A."/>
            <person name="Willis J.H."/>
            <person name="Phillips P.C."/>
        </authorList>
    </citation>
    <scope>NUCLEOTIDE SEQUENCE [LARGE SCALE GENOMIC DNA]</scope>
    <source>
        <strain evidence="2 3">PX506</strain>
        <tissue evidence="2">Whole organism</tissue>
    </source>
</reference>
<evidence type="ECO:0008006" key="4">
    <source>
        <dbReference type="Google" id="ProtNLM"/>
    </source>
</evidence>
<sequence>MMCFSCDLFYNEEDANEAAGIWFQEAWNPIIGKISRNKVICYADYVIPGHGKLFRITQDMKTAADCFTKYETNSEGQTIESLPQFENTLEQVIRKPAETLFSSANSLSSNYVRDPTPTTVTTTQTTPTTSASSSESDATTTSMFYTVDLTAETPSTSETELIFDTQENLPPLGMKIKKNANYIELPGDIHPMVQNFAKRVSDVLKQPQNEAEVAKMMPHFKKWQTTLTKLWNQYLSASPTKM</sequence>
<feature type="region of interest" description="Disordered" evidence="1">
    <location>
        <begin position="111"/>
        <end position="137"/>
    </location>
</feature>
<dbReference type="Proteomes" id="UP000483820">
    <property type="component" value="Chromosome X"/>
</dbReference>
<comment type="caution">
    <text evidence="2">The sequence shown here is derived from an EMBL/GenBank/DDBJ whole genome shotgun (WGS) entry which is preliminary data.</text>
</comment>
<evidence type="ECO:0000256" key="1">
    <source>
        <dbReference type="SAM" id="MobiDB-lite"/>
    </source>
</evidence>
<gene>
    <name evidence="2" type="ORF">GCK72_024416</name>
</gene>
<dbReference type="KEGG" id="crq:GCK72_024416"/>